<dbReference type="InterPro" id="IPR011990">
    <property type="entry name" value="TPR-like_helical_dom_sf"/>
</dbReference>
<proteinExistence type="predicted"/>
<dbReference type="Proteomes" id="UP000077856">
    <property type="component" value="Chromosome"/>
</dbReference>
<evidence type="ECO:0000313" key="2">
    <source>
        <dbReference type="EMBL" id="AND42278.1"/>
    </source>
</evidence>
<protein>
    <submittedName>
        <fullName evidence="2">XRE family transcriptional regulator</fullName>
    </submittedName>
</protein>
<dbReference type="PANTHER" id="PTHR37038">
    <property type="entry name" value="TRANSCRIPTIONAL REGULATOR-RELATED"/>
    <property type="match status" value="1"/>
</dbReference>
<dbReference type="InterPro" id="IPR041315">
    <property type="entry name" value="PlcR_TPR"/>
</dbReference>
<dbReference type="PANTHER" id="PTHR37038:SF14">
    <property type="entry name" value="TRANSCRIPTIONAL ACTIVATOR"/>
    <property type="match status" value="1"/>
</dbReference>
<dbReference type="SMART" id="SM00028">
    <property type="entry name" value="TPR"/>
    <property type="match status" value="3"/>
</dbReference>
<accession>A0A160MHT2</accession>
<dbReference type="SMART" id="SM00530">
    <property type="entry name" value="HTH_XRE"/>
    <property type="match status" value="1"/>
</dbReference>
<sequence length="292" mass="34174">MDFSAIGMKIKELRKSLGLSQKDLAKDICTQAQISKIENGDVLPLASTLYFISQRLGVDINYFFDIGTTPRLDYVQEVINQLKQARNNVNYPLIKEIVEAEEKNPLFAANKKNLQLLLWHKGIYLFHVHHDAELAHSLIDRAIGLTFDKVWTEREIEILMSKGIFFYENGHYYEAMDIHLSARAHLNHIIYLQDETIRSRLLYNLAKAYTKLENYQESIRLCEEAISVCIEKDLLFLLGELHYHIGFNYELQEKFVLAKTYMSRALEIFHLQKNDRYNDYIRGKIQKFNSSS</sequence>
<reference evidence="2 3" key="1">
    <citation type="submission" date="2016-04" db="EMBL/GenBank/DDBJ databases">
        <title>Complete genome sequence of Bacillus oceanisediminis strain 2691.</title>
        <authorList>
            <person name="Jeong H."/>
            <person name="Kim H.J."/>
            <person name="Lee D.-W."/>
        </authorList>
    </citation>
    <scope>NUCLEOTIDE SEQUENCE [LARGE SCALE GENOMIC DNA]</scope>
    <source>
        <strain evidence="2 3">2691</strain>
    </source>
</reference>
<feature type="domain" description="HTH cro/C1-type" evidence="1">
    <location>
        <begin position="10"/>
        <end position="63"/>
    </location>
</feature>
<dbReference type="Pfam" id="PF01381">
    <property type="entry name" value="HTH_3"/>
    <property type="match status" value="1"/>
</dbReference>
<dbReference type="STRING" id="1196031.A361_25045"/>
<dbReference type="RefSeq" id="WP_019380752.1">
    <property type="nucleotide sequence ID" value="NZ_CP015506.1"/>
</dbReference>
<evidence type="ECO:0000313" key="3">
    <source>
        <dbReference type="Proteomes" id="UP000077856"/>
    </source>
</evidence>
<dbReference type="eggNOG" id="COG1396">
    <property type="taxonomic scope" value="Bacteria"/>
</dbReference>
<name>A0A160MHT2_9BACI</name>
<dbReference type="InterPro" id="IPR053163">
    <property type="entry name" value="HTH-type_regulator_Rgg"/>
</dbReference>
<dbReference type="GO" id="GO:0003677">
    <property type="term" value="F:DNA binding"/>
    <property type="evidence" value="ECO:0007669"/>
    <property type="project" value="InterPro"/>
</dbReference>
<dbReference type="PROSITE" id="PS50943">
    <property type="entry name" value="HTH_CROC1"/>
    <property type="match status" value="1"/>
</dbReference>
<dbReference type="Pfam" id="PF18768">
    <property type="entry name" value="RNPP_C"/>
    <property type="match status" value="1"/>
</dbReference>
<gene>
    <name evidence="2" type="ORF">A361_25045</name>
</gene>
<dbReference type="SUPFAM" id="SSF47413">
    <property type="entry name" value="lambda repressor-like DNA-binding domains"/>
    <property type="match status" value="1"/>
</dbReference>
<dbReference type="AlphaFoldDB" id="A0A160MHT2"/>
<dbReference type="InterPro" id="IPR001387">
    <property type="entry name" value="Cro/C1-type_HTH"/>
</dbReference>
<organism evidence="2 3">
    <name type="scientific">Cytobacillus oceanisediminis 2691</name>
    <dbReference type="NCBI Taxonomy" id="1196031"/>
    <lineage>
        <taxon>Bacteria</taxon>
        <taxon>Bacillati</taxon>
        <taxon>Bacillota</taxon>
        <taxon>Bacilli</taxon>
        <taxon>Bacillales</taxon>
        <taxon>Bacillaceae</taxon>
        <taxon>Cytobacillus</taxon>
    </lineage>
</organism>
<dbReference type="KEGG" id="bon:A361_25045"/>
<dbReference type="InterPro" id="IPR019734">
    <property type="entry name" value="TPR_rpt"/>
</dbReference>
<dbReference type="CDD" id="cd00093">
    <property type="entry name" value="HTH_XRE"/>
    <property type="match status" value="1"/>
</dbReference>
<dbReference type="InterPro" id="IPR010982">
    <property type="entry name" value="Lambda_DNA-bd_dom_sf"/>
</dbReference>
<dbReference type="Gene3D" id="1.25.40.10">
    <property type="entry name" value="Tetratricopeptide repeat domain"/>
    <property type="match status" value="1"/>
</dbReference>
<evidence type="ECO:0000259" key="1">
    <source>
        <dbReference type="PROSITE" id="PS50943"/>
    </source>
</evidence>
<dbReference type="EMBL" id="CP015506">
    <property type="protein sequence ID" value="AND42278.1"/>
    <property type="molecule type" value="Genomic_DNA"/>
</dbReference>
<dbReference type="SUPFAM" id="SSF48452">
    <property type="entry name" value="TPR-like"/>
    <property type="match status" value="1"/>
</dbReference>